<dbReference type="InterPro" id="IPR016541">
    <property type="entry name" value="UCP008505"/>
</dbReference>
<dbReference type="EMBL" id="CP163443">
    <property type="protein sequence ID" value="XDQ54867.1"/>
    <property type="molecule type" value="Genomic_DNA"/>
</dbReference>
<dbReference type="SUPFAM" id="SSF88723">
    <property type="entry name" value="PIN domain-like"/>
    <property type="match status" value="1"/>
</dbReference>
<proteinExistence type="predicted"/>
<dbReference type="Pfam" id="PF14367">
    <property type="entry name" value="DUF4411"/>
    <property type="match status" value="1"/>
</dbReference>
<accession>A0AB39RFG3</accession>
<dbReference type="AlphaFoldDB" id="A0AB39RFG3"/>
<organism evidence="1">
    <name type="scientific">Streptomyces sp. R41</name>
    <dbReference type="NCBI Taxonomy" id="3238632"/>
    <lineage>
        <taxon>Bacteria</taxon>
        <taxon>Bacillati</taxon>
        <taxon>Actinomycetota</taxon>
        <taxon>Actinomycetes</taxon>
        <taxon>Kitasatosporales</taxon>
        <taxon>Streptomycetaceae</taxon>
        <taxon>Streptomyces</taxon>
    </lineage>
</organism>
<sequence>MYLVDSNVLIEAKNRYYAFDIAPGFWAWLDYAHTNGIACSVEPVRDELLEGGDELATWARNHPDFFRPVDTAATSHFGPLTAWAQSRHYTAAALTEFLTNTADFFLVAYAIAHSHTLVTHEQPRPEARKRVLIPDACQAMGVTYVNTFMMLRSTKARLDFQFPAAA</sequence>
<protein>
    <submittedName>
        <fullName evidence="1">DUF4411 family protein</fullName>
    </submittedName>
</protein>
<dbReference type="InterPro" id="IPR029060">
    <property type="entry name" value="PIN-like_dom_sf"/>
</dbReference>
<dbReference type="Gene3D" id="3.40.50.1010">
    <property type="entry name" value="5'-nuclease"/>
    <property type="match status" value="1"/>
</dbReference>
<dbReference type="RefSeq" id="WP_369248066.1">
    <property type="nucleotide sequence ID" value="NZ_CP163443.1"/>
</dbReference>
<name>A0AB39RFG3_9ACTN</name>
<gene>
    <name evidence="1" type="ORF">AB5J53_26005</name>
</gene>
<reference evidence="1" key="1">
    <citation type="submission" date="2024-07" db="EMBL/GenBank/DDBJ databases">
        <authorList>
            <person name="Yu S.T."/>
        </authorList>
    </citation>
    <scope>NUCLEOTIDE SEQUENCE</scope>
    <source>
        <strain evidence="1">R41</strain>
    </source>
</reference>
<evidence type="ECO:0000313" key="1">
    <source>
        <dbReference type="EMBL" id="XDQ54867.1"/>
    </source>
</evidence>